<keyword evidence="2" id="KW-0472">Membrane</keyword>
<gene>
    <name evidence="3" type="ORF">MNBD_ALPHA11-994</name>
</gene>
<protein>
    <submittedName>
        <fullName evidence="3">NADH-ubiquinone oxidoreductase chain E</fullName>
        <ecNumber evidence="3">1.6.5.3</ecNumber>
    </submittedName>
</protein>
<dbReference type="Gene3D" id="1.10.150.20">
    <property type="entry name" value="5' to 3' exonuclease, C-terminal subdomain"/>
    <property type="match status" value="1"/>
</dbReference>
<feature type="transmembrane region" description="Helical" evidence="2">
    <location>
        <begin position="6"/>
        <end position="27"/>
    </location>
</feature>
<feature type="compositionally biased region" description="Low complexity" evidence="1">
    <location>
        <begin position="54"/>
        <end position="77"/>
    </location>
</feature>
<keyword evidence="3" id="KW-0560">Oxidoreductase</keyword>
<evidence type="ECO:0000313" key="3">
    <source>
        <dbReference type="EMBL" id="VAW23803.1"/>
    </source>
</evidence>
<dbReference type="GO" id="GO:0016491">
    <property type="term" value="F:oxidoreductase activity"/>
    <property type="evidence" value="ECO:0007669"/>
    <property type="project" value="UniProtKB-KW"/>
</dbReference>
<dbReference type="AlphaFoldDB" id="A0A3B0U5Y4"/>
<keyword evidence="3" id="KW-0830">Ubiquinone</keyword>
<proteinExistence type="predicted"/>
<keyword evidence="2" id="KW-0812">Transmembrane</keyword>
<evidence type="ECO:0000256" key="2">
    <source>
        <dbReference type="SAM" id="Phobius"/>
    </source>
</evidence>
<dbReference type="EMBL" id="UOEQ01000488">
    <property type="protein sequence ID" value="VAW23803.1"/>
    <property type="molecule type" value="Genomic_DNA"/>
</dbReference>
<name>A0A3B0U5Y4_9ZZZZ</name>
<feature type="compositionally biased region" description="Basic and acidic residues" evidence="1">
    <location>
        <begin position="94"/>
        <end position="103"/>
    </location>
</feature>
<accession>A0A3B0U5Y4</accession>
<sequence length="181" mass="19456">MNIAHIIETALFLLIVFLIGAILGYLVRHIFFRPKPASAKASTATTPPSPVKPAAPAAPAAKTPAAAAPAPKPQAKSETSAAPDGKPKPLSGPRDGKKDDLKRIKGVGPKIEKTLNGLGIYHFDQVAQWSPKSVDWINGFISFKDRIQREKWIDQAAKLAKGQETEFSKRVDKGSVPSSKK</sequence>
<evidence type="ECO:0000256" key="1">
    <source>
        <dbReference type="SAM" id="MobiDB-lite"/>
    </source>
</evidence>
<dbReference type="EC" id="1.6.5.3" evidence="3"/>
<keyword evidence="2" id="KW-1133">Transmembrane helix</keyword>
<feature type="region of interest" description="Disordered" evidence="1">
    <location>
        <begin position="39"/>
        <end position="105"/>
    </location>
</feature>
<reference evidence="3" key="1">
    <citation type="submission" date="2018-06" db="EMBL/GenBank/DDBJ databases">
        <authorList>
            <person name="Zhirakovskaya E."/>
        </authorList>
    </citation>
    <scope>NUCLEOTIDE SEQUENCE</scope>
</reference>
<organism evidence="3">
    <name type="scientific">hydrothermal vent metagenome</name>
    <dbReference type="NCBI Taxonomy" id="652676"/>
    <lineage>
        <taxon>unclassified sequences</taxon>
        <taxon>metagenomes</taxon>
        <taxon>ecological metagenomes</taxon>
    </lineage>
</organism>